<dbReference type="Pfam" id="PF11138">
    <property type="entry name" value="DUF2911"/>
    <property type="match status" value="1"/>
</dbReference>
<evidence type="ECO:0000313" key="3">
    <source>
        <dbReference type="Proteomes" id="UP000607559"/>
    </source>
</evidence>
<feature type="chain" id="PRO_5035266670" description="DUF2911 domain-containing protein" evidence="1">
    <location>
        <begin position="21"/>
        <end position="279"/>
    </location>
</feature>
<sequence length="279" mass="31022">MNKLFVCLVLTACLYLPSLAQQSIKTPPPSAPHYEKQDFGLSSIELSYSRPGMKGRKIFGDLVPYGQIWRTGANQATTLTFGDPVTIGGTKIPAGKYGLLTIPGADEWTLIITHQLDVTSPAAYKQDQDIVRVQAKPIQLPFSMETFTMLFANITPSTCDLQLLWENTMVTVPITTDIDSRVMTQIDNVMNKDSRPYFTAAFYYLENGKDLNKALEWFDKALAQDPTAFFVAYQKARCLAKMGRKAEAKTTAQKGIELAKQANNSDYVTLNQKLIASLQ</sequence>
<dbReference type="SUPFAM" id="SSF48452">
    <property type="entry name" value="TPR-like"/>
    <property type="match status" value="1"/>
</dbReference>
<dbReference type="AlphaFoldDB" id="A0A8J2UA09"/>
<reference evidence="2" key="2">
    <citation type="submission" date="2020-09" db="EMBL/GenBank/DDBJ databases">
        <authorList>
            <person name="Sun Q."/>
            <person name="Zhou Y."/>
        </authorList>
    </citation>
    <scope>NUCLEOTIDE SEQUENCE</scope>
    <source>
        <strain evidence="2">CGMCC 1.15448</strain>
    </source>
</reference>
<reference evidence="2" key="1">
    <citation type="journal article" date="2014" name="Int. J. Syst. Evol. Microbiol.">
        <title>Complete genome sequence of Corynebacterium casei LMG S-19264T (=DSM 44701T), isolated from a smear-ripened cheese.</title>
        <authorList>
            <consortium name="US DOE Joint Genome Institute (JGI-PGF)"/>
            <person name="Walter F."/>
            <person name="Albersmeier A."/>
            <person name="Kalinowski J."/>
            <person name="Ruckert C."/>
        </authorList>
    </citation>
    <scope>NUCLEOTIDE SEQUENCE</scope>
    <source>
        <strain evidence="2">CGMCC 1.15448</strain>
    </source>
</reference>
<dbReference type="InterPro" id="IPR011990">
    <property type="entry name" value="TPR-like_helical_dom_sf"/>
</dbReference>
<proteinExistence type="predicted"/>
<comment type="caution">
    <text evidence="2">The sequence shown here is derived from an EMBL/GenBank/DDBJ whole genome shotgun (WGS) entry which is preliminary data.</text>
</comment>
<name>A0A8J2UA09_9BACT</name>
<gene>
    <name evidence="2" type="ORF">GCM10011511_10850</name>
</gene>
<keyword evidence="1" id="KW-0732">Signal</keyword>
<keyword evidence="3" id="KW-1185">Reference proteome</keyword>
<evidence type="ECO:0000256" key="1">
    <source>
        <dbReference type="SAM" id="SignalP"/>
    </source>
</evidence>
<feature type="signal peptide" evidence="1">
    <location>
        <begin position="1"/>
        <end position="20"/>
    </location>
</feature>
<dbReference type="Gene3D" id="1.25.40.10">
    <property type="entry name" value="Tetratricopeptide repeat domain"/>
    <property type="match status" value="1"/>
</dbReference>
<dbReference type="InterPro" id="IPR021314">
    <property type="entry name" value="DUF2911"/>
</dbReference>
<dbReference type="Proteomes" id="UP000607559">
    <property type="component" value="Unassembled WGS sequence"/>
</dbReference>
<dbReference type="RefSeq" id="WP_188929309.1">
    <property type="nucleotide sequence ID" value="NZ_BMJC01000001.1"/>
</dbReference>
<dbReference type="EMBL" id="BMJC01000001">
    <property type="protein sequence ID" value="GGA89455.1"/>
    <property type="molecule type" value="Genomic_DNA"/>
</dbReference>
<organism evidence="2 3">
    <name type="scientific">Puia dinghuensis</name>
    <dbReference type="NCBI Taxonomy" id="1792502"/>
    <lineage>
        <taxon>Bacteria</taxon>
        <taxon>Pseudomonadati</taxon>
        <taxon>Bacteroidota</taxon>
        <taxon>Chitinophagia</taxon>
        <taxon>Chitinophagales</taxon>
        <taxon>Chitinophagaceae</taxon>
        <taxon>Puia</taxon>
    </lineage>
</organism>
<evidence type="ECO:0000313" key="2">
    <source>
        <dbReference type="EMBL" id="GGA89455.1"/>
    </source>
</evidence>
<evidence type="ECO:0008006" key="4">
    <source>
        <dbReference type="Google" id="ProtNLM"/>
    </source>
</evidence>
<protein>
    <recommendedName>
        <fullName evidence="4">DUF2911 domain-containing protein</fullName>
    </recommendedName>
</protein>
<accession>A0A8J2UA09</accession>